<evidence type="ECO:0000259" key="9">
    <source>
        <dbReference type="Pfam" id="PF01568"/>
    </source>
</evidence>
<dbReference type="InterPro" id="IPR006657">
    <property type="entry name" value="MoPterin_dinucl-bd_dom"/>
</dbReference>
<evidence type="ECO:0000256" key="1">
    <source>
        <dbReference type="ARBA" id="ARBA00001966"/>
    </source>
</evidence>
<organism evidence="10 11">
    <name type="scientific">Desulfamplus magnetovallimortis</name>
    <dbReference type="NCBI Taxonomy" id="1246637"/>
    <lineage>
        <taxon>Bacteria</taxon>
        <taxon>Pseudomonadati</taxon>
        <taxon>Thermodesulfobacteriota</taxon>
        <taxon>Desulfobacteria</taxon>
        <taxon>Desulfobacterales</taxon>
        <taxon>Desulfobacteraceae</taxon>
        <taxon>Desulfamplus</taxon>
    </lineage>
</organism>
<keyword evidence="6" id="KW-0574">Periplasm</keyword>
<evidence type="ECO:0000313" key="10">
    <source>
        <dbReference type="EMBL" id="SLM31239.1"/>
    </source>
</evidence>
<name>A0A1W1HFH3_9BACT</name>
<dbReference type="GO" id="GO:0051539">
    <property type="term" value="F:4 iron, 4 sulfur cluster binding"/>
    <property type="evidence" value="ECO:0007669"/>
    <property type="project" value="UniProtKB-KW"/>
</dbReference>
<keyword evidence="4" id="KW-0408">Iron</keyword>
<dbReference type="Gene3D" id="3.40.228.10">
    <property type="entry name" value="Dimethylsulfoxide Reductase, domain 2"/>
    <property type="match status" value="2"/>
</dbReference>
<evidence type="ECO:0000313" key="11">
    <source>
        <dbReference type="Proteomes" id="UP000191931"/>
    </source>
</evidence>
<dbReference type="InterPro" id="IPR006656">
    <property type="entry name" value="Mopterin_OxRdtase"/>
</dbReference>
<dbReference type="CDD" id="cd02792">
    <property type="entry name" value="MopB_CT_Formate-Dh-Na-like"/>
    <property type="match status" value="1"/>
</dbReference>
<dbReference type="GO" id="GO:0030151">
    <property type="term" value="F:molybdenum ion binding"/>
    <property type="evidence" value="ECO:0007669"/>
    <property type="project" value="TreeGrafter"/>
</dbReference>
<reference evidence="10 11" key="1">
    <citation type="submission" date="2017-03" db="EMBL/GenBank/DDBJ databases">
        <authorList>
            <person name="Afonso C.L."/>
            <person name="Miller P.J."/>
            <person name="Scott M.A."/>
            <person name="Spackman E."/>
            <person name="Goraichik I."/>
            <person name="Dimitrov K.M."/>
            <person name="Suarez D.L."/>
            <person name="Swayne D.E."/>
        </authorList>
    </citation>
    <scope>NUCLEOTIDE SEQUENCE [LARGE SCALE GENOMIC DNA]</scope>
    <source>
        <strain evidence="10">PRJEB14757</strain>
    </source>
</reference>
<keyword evidence="4" id="KW-0004">4Fe-4S</keyword>
<evidence type="ECO:0000256" key="2">
    <source>
        <dbReference type="ARBA" id="ARBA00004196"/>
    </source>
</evidence>
<dbReference type="EMBL" id="FWEV01000212">
    <property type="protein sequence ID" value="SLM31239.1"/>
    <property type="molecule type" value="Genomic_DNA"/>
</dbReference>
<protein>
    <submittedName>
        <fullName evidence="10">Formate dehydrogenase subunit alpha</fullName>
        <ecNumber evidence="10">1.2.1.2</ecNumber>
    </submittedName>
</protein>
<dbReference type="SUPFAM" id="SSF50692">
    <property type="entry name" value="ADC-like"/>
    <property type="match status" value="1"/>
</dbReference>
<dbReference type="InterPro" id="IPR009010">
    <property type="entry name" value="Asp_de-COase-like_dom_sf"/>
</dbReference>
<keyword evidence="11" id="KW-1185">Reference proteome</keyword>
<evidence type="ECO:0000256" key="7">
    <source>
        <dbReference type="ARBA" id="ARBA00023002"/>
    </source>
</evidence>
<dbReference type="Gene3D" id="3.40.50.740">
    <property type="match status" value="1"/>
</dbReference>
<keyword evidence="5" id="KW-0479">Metal-binding</keyword>
<dbReference type="GO" id="GO:0008863">
    <property type="term" value="F:formate dehydrogenase (NAD+) activity"/>
    <property type="evidence" value="ECO:0007669"/>
    <property type="project" value="InterPro"/>
</dbReference>
<dbReference type="NCBIfam" id="TIGR01553">
    <property type="entry name" value="formate-DH-alph"/>
    <property type="match status" value="1"/>
</dbReference>
<evidence type="ECO:0000256" key="5">
    <source>
        <dbReference type="ARBA" id="ARBA00022723"/>
    </source>
</evidence>
<feature type="domain" description="Molybdopterin dinucleotide-binding" evidence="9">
    <location>
        <begin position="698"/>
        <end position="816"/>
    </location>
</feature>
<dbReference type="SUPFAM" id="SSF53706">
    <property type="entry name" value="Formate dehydrogenase/DMSO reductase, domains 1-3"/>
    <property type="match status" value="1"/>
</dbReference>
<dbReference type="Pfam" id="PF01568">
    <property type="entry name" value="Molydop_binding"/>
    <property type="match status" value="1"/>
</dbReference>
<dbReference type="STRING" id="1246637.MTBBW1_290020"/>
<evidence type="ECO:0000256" key="4">
    <source>
        <dbReference type="ARBA" id="ARBA00022485"/>
    </source>
</evidence>
<keyword evidence="4" id="KW-0411">Iron-sulfur</keyword>
<gene>
    <name evidence="10" type="primary">fdhA</name>
    <name evidence="10" type="ORF">MTBBW1_290020</name>
</gene>
<dbReference type="GO" id="GO:0009061">
    <property type="term" value="P:anaerobic respiration"/>
    <property type="evidence" value="ECO:0007669"/>
    <property type="project" value="TreeGrafter"/>
</dbReference>
<evidence type="ECO:0000256" key="6">
    <source>
        <dbReference type="ARBA" id="ARBA00022764"/>
    </source>
</evidence>
<proteinExistence type="inferred from homology"/>
<comment type="subcellular location">
    <subcellularLocation>
        <location evidence="2">Cell envelope</location>
    </subcellularLocation>
</comment>
<dbReference type="Gene3D" id="2.40.40.20">
    <property type="match status" value="1"/>
</dbReference>
<dbReference type="InterPro" id="IPR006443">
    <property type="entry name" value="Formate-DH-alph_fdnG"/>
</dbReference>
<dbReference type="Proteomes" id="UP000191931">
    <property type="component" value="Unassembled WGS sequence"/>
</dbReference>
<evidence type="ECO:0000259" key="8">
    <source>
        <dbReference type="Pfam" id="PF00384"/>
    </source>
</evidence>
<comment type="cofactor">
    <cofactor evidence="1">
        <name>[4Fe-4S] cluster</name>
        <dbReference type="ChEBI" id="CHEBI:49883"/>
    </cofactor>
</comment>
<dbReference type="AlphaFoldDB" id="A0A1W1HFH3"/>
<accession>A0A1W1HFH3</accession>
<dbReference type="PANTHER" id="PTHR43598">
    <property type="entry name" value="TUNGSTEN-CONTAINING FORMYLMETHANOFURAN DEHYDROGENASE 2 SUBUNIT B"/>
    <property type="match status" value="1"/>
</dbReference>
<feature type="domain" description="Molybdopterin oxidoreductase" evidence="8">
    <location>
        <begin position="2"/>
        <end position="449"/>
    </location>
</feature>
<keyword evidence="7 10" id="KW-0560">Oxidoreductase</keyword>
<dbReference type="GO" id="GO:0009055">
    <property type="term" value="F:electron transfer activity"/>
    <property type="evidence" value="ECO:0007669"/>
    <property type="project" value="InterPro"/>
</dbReference>
<dbReference type="GO" id="GO:0043546">
    <property type="term" value="F:molybdopterin cofactor binding"/>
    <property type="evidence" value="ECO:0007669"/>
    <property type="project" value="InterPro"/>
</dbReference>
<dbReference type="EC" id="1.2.1.2" evidence="10"/>
<dbReference type="GO" id="GO:0030313">
    <property type="term" value="C:cell envelope"/>
    <property type="evidence" value="ECO:0007669"/>
    <property type="project" value="UniProtKB-SubCell"/>
</dbReference>
<sequence length="823" mass="92593">MTNHWIDLKNSDCILIMGSNAAENHPISFKYVTQAMQNGAKLISVDPRFTRTSARADFYTALRSGTDIAFLGGMINYILKNNLYNKEYTAAYTNAPFIVGKSYGFKDGLFSGYTKGKPEAGPSLGGYDKSQWAFEMDENKVPMMDRSLENERCVFQLLKKHYSRYTPDMVSKITGTSEADLINVYKTFAETGAKGKAGTIMYAMGWTQHTVGTQIIRTMAIVQLLLGNMGIAGGGVNALRGESNVQGSTDHCLLWHIWPGYLKTPSASKDSLSVYNASATPKSYDSLSANWWQNYPKYSVSLLKSFFGEQATQANDFGYNWLPKVDDGKAYSWFDLFDKMFDEKIKGFFAWGQNPACSGSNAGKIRKALEKLEWMVNVNLFDNETGSFWQGPGVDPTKVKTEVFMLPASVSVEKEGSITNSGRWMQWRYQGPKPMGDSRPDGDIILELGHKIKELYHKDGVLAEPILNLKWDYDTNGAYDPHKVAKEINGYFLKDITIKDKLYKKGTLVPSFAFLQADGSTSSGNWLYCNSYTEKGNMSARRSDKDAVNNIGLYPEFAWCWPVNRRIIYNRASVDPKGQPWDKDQWVIKFEGEQKDGKWVSNKWTGDVPDGGWYPLENPDGSKREDSKYPFIMRKHGHGQIFGPGRADGPFPEHYEPLECPVEKNFLNPQRVNPTAVVYSSSEDSHATCDPRFPFVGTTYRVSEHWQTGLMTRPQPWLMELQPQMFVEMSEELAKLKGIKNGERVKVTSARASVECTAVVTKRFKPFNIGGNLVHQVGVPWHFGWRWPSTGAEESANLLTPPAGDPNTRIPETKAFMVNVIKL</sequence>
<dbReference type="PANTHER" id="PTHR43598:SF1">
    <property type="entry name" value="FORMATE DEHYDROGENASE-O MAJOR SUBUNIT"/>
    <property type="match status" value="1"/>
</dbReference>
<comment type="similarity">
    <text evidence="3">Belongs to the prokaryotic molybdopterin-containing oxidoreductase family.</text>
</comment>
<evidence type="ECO:0000256" key="3">
    <source>
        <dbReference type="ARBA" id="ARBA00010312"/>
    </source>
</evidence>
<dbReference type="GO" id="GO:0047111">
    <property type="term" value="F:formate dehydrogenase (cytochrome-c-553) activity"/>
    <property type="evidence" value="ECO:0007669"/>
    <property type="project" value="InterPro"/>
</dbReference>
<dbReference type="Pfam" id="PF00384">
    <property type="entry name" value="Molybdopterin"/>
    <property type="match status" value="1"/>
</dbReference>